<dbReference type="Proteomes" id="UP000578112">
    <property type="component" value="Unassembled WGS sequence"/>
</dbReference>
<dbReference type="InterPro" id="IPR052934">
    <property type="entry name" value="Methyl-DNA_Rec/Restrict_Enz"/>
</dbReference>
<keyword evidence="2" id="KW-0378">Hydrolase</keyword>
<keyword evidence="3" id="KW-1185">Reference proteome</keyword>
<accession>A0A7W7MTV2</accession>
<dbReference type="InterPro" id="IPR011704">
    <property type="entry name" value="ATPase_dyneun-rel_AAA"/>
</dbReference>
<feature type="domain" description="AAA+ ATPase" evidence="1">
    <location>
        <begin position="465"/>
        <end position="631"/>
    </location>
</feature>
<dbReference type="PANTHER" id="PTHR37291">
    <property type="entry name" value="5-METHYLCYTOSINE-SPECIFIC RESTRICTION ENZYME B"/>
    <property type="match status" value="1"/>
</dbReference>
<dbReference type="InterPro" id="IPR003593">
    <property type="entry name" value="AAA+_ATPase"/>
</dbReference>
<name>A0A7W7MTV2_9ACTN</name>
<evidence type="ECO:0000259" key="1">
    <source>
        <dbReference type="SMART" id="SM00382"/>
    </source>
</evidence>
<dbReference type="SMART" id="SM00382">
    <property type="entry name" value="AAA"/>
    <property type="match status" value="1"/>
</dbReference>
<dbReference type="AlphaFoldDB" id="A0A7W7MTV2"/>
<dbReference type="Gene3D" id="3.40.50.300">
    <property type="entry name" value="P-loop containing nucleotide triphosphate hydrolases"/>
    <property type="match status" value="1"/>
</dbReference>
<organism evidence="2 3">
    <name type="scientific">Actinoplanes digitatis</name>
    <dbReference type="NCBI Taxonomy" id="1868"/>
    <lineage>
        <taxon>Bacteria</taxon>
        <taxon>Bacillati</taxon>
        <taxon>Actinomycetota</taxon>
        <taxon>Actinomycetes</taxon>
        <taxon>Micromonosporales</taxon>
        <taxon>Micromonosporaceae</taxon>
        <taxon>Actinoplanes</taxon>
    </lineage>
</organism>
<dbReference type="CDD" id="cd00009">
    <property type="entry name" value="AAA"/>
    <property type="match status" value="1"/>
</dbReference>
<evidence type="ECO:0000313" key="2">
    <source>
        <dbReference type="EMBL" id="MBB4766177.1"/>
    </source>
</evidence>
<dbReference type="InterPro" id="IPR027417">
    <property type="entry name" value="P-loop_NTPase"/>
</dbReference>
<gene>
    <name evidence="2" type="ORF">BJ971_006733</name>
</gene>
<dbReference type="Pfam" id="PF07728">
    <property type="entry name" value="AAA_5"/>
    <property type="match status" value="1"/>
</dbReference>
<proteinExistence type="predicted"/>
<sequence length="736" mass="81759">MDDDAVYAAARQILDAGLARDGSLFTPGAEVWSAGAADVLYAEFIQQPDLGKRSFVQKLKGQLESAPADAIQLMAELIYLHLLLPRDIGGPAKRAVIDGALDLLPSRLEVPADLDRLLDNGLVRAGTAYMTQRDRQIAFLVRFVQAWKRLPADRQSAALHDPWLFRAVVDDVPINSAYSQRNVLLNLAFPDTFPAVVSRRHKRQIVDAFAAEIPAPTGDVDRDLFEITDMLRERTGAAPRFYAPPLLDRWRGSADNEAATGPQGWLVRGAKVHGHNLIGQWLAEGFCSIAFPELPEVKPGTSRAELDELLRERLPEYSASQRGVRTGVLDRFLNRMREGDVVVTLDWQGVYVGRVTGPAGWTATTENISNRRRPVAWANPDAPIARDQLSTAARNKLAGQLTVSDLGPATAEFAALAALDTPADDEAEDTTAAVDVELPEPTAAFAEKLLLDREWLADTVDLLREKKQIILYGPPGTGKTYLAYELAQYVTGEVDGAYRLVQFHPSYSYEDFFEGYRPVRGDQRGGIAFSLEPGPFKQLVMDARNDPAQPFVLIIDEINRANLAKVFGELYFLLEYRGRRIQLQYSPTEEFELPPNVFIIGTMNTADRSIALVDAAMRRRFLFQALFPGEHPLRDMLRRWLRANQLPEERADLLDELNRAIGDRDAAVGPSYLMNPRVADERGLARIWRTAIEPLLEERHLGDGVDVRARYGLDVLRRRLAQAAAAADPDDIGSPG</sequence>
<dbReference type="GO" id="GO:0005524">
    <property type="term" value="F:ATP binding"/>
    <property type="evidence" value="ECO:0007669"/>
    <property type="project" value="InterPro"/>
</dbReference>
<dbReference type="GO" id="GO:0016887">
    <property type="term" value="F:ATP hydrolysis activity"/>
    <property type="evidence" value="ECO:0007669"/>
    <property type="project" value="InterPro"/>
</dbReference>
<evidence type="ECO:0000313" key="3">
    <source>
        <dbReference type="Proteomes" id="UP000578112"/>
    </source>
</evidence>
<reference evidence="2 3" key="1">
    <citation type="submission" date="2020-08" db="EMBL/GenBank/DDBJ databases">
        <title>Sequencing the genomes of 1000 actinobacteria strains.</title>
        <authorList>
            <person name="Klenk H.-P."/>
        </authorList>
    </citation>
    <scope>NUCLEOTIDE SEQUENCE [LARGE SCALE GENOMIC DNA]</scope>
    <source>
        <strain evidence="2 3">DSM 43149</strain>
    </source>
</reference>
<dbReference type="EMBL" id="JACHNH010000001">
    <property type="protein sequence ID" value="MBB4766177.1"/>
    <property type="molecule type" value="Genomic_DNA"/>
</dbReference>
<dbReference type="RefSeq" id="WP_184997285.1">
    <property type="nucleotide sequence ID" value="NZ_BOMK01000051.1"/>
</dbReference>
<dbReference type="PANTHER" id="PTHR37291:SF1">
    <property type="entry name" value="TYPE IV METHYL-DIRECTED RESTRICTION ENZYME ECOKMCRB SUBUNIT"/>
    <property type="match status" value="1"/>
</dbReference>
<comment type="caution">
    <text evidence="2">The sequence shown here is derived from an EMBL/GenBank/DDBJ whole genome shotgun (WGS) entry which is preliminary data.</text>
</comment>
<dbReference type="EC" id="3.1.21.-" evidence="2"/>
<protein>
    <submittedName>
        <fullName evidence="2">5-methylcytosine-specific restriction protein B</fullName>
        <ecNumber evidence="2">3.1.21.-</ecNumber>
    </submittedName>
</protein>
<dbReference type="SUPFAM" id="SSF52540">
    <property type="entry name" value="P-loop containing nucleoside triphosphate hydrolases"/>
    <property type="match status" value="1"/>
</dbReference>